<comment type="caution">
    <text evidence="1">The sequence shown here is derived from an EMBL/GenBank/DDBJ whole genome shotgun (WGS) entry which is preliminary data.</text>
</comment>
<dbReference type="Proteomes" id="UP000794436">
    <property type="component" value="Unassembled WGS sequence"/>
</dbReference>
<dbReference type="EMBL" id="SPLM01000072">
    <property type="protein sequence ID" value="TMW63708.1"/>
    <property type="molecule type" value="Genomic_DNA"/>
</dbReference>
<name>A0A8K1CIR6_PYTOL</name>
<protein>
    <recommendedName>
        <fullName evidence="3">PX domain-containing protein</fullName>
    </recommendedName>
</protein>
<reference evidence="1" key="1">
    <citation type="submission" date="2019-03" db="EMBL/GenBank/DDBJ databases">
        <title>Long read genome sequence of the mycoparasitic Pythium oligandrum ATCC 38472 isolated from sugarbeet rhizosphere.</title>
        <authorList>
            <person name="Gaulin E."/>
        </authorList>
    </citation>
    <scope>NUCLEOTIDE SEQUENCE</scope>
    <source>
        <strain evidence="1">ATCC 38472_TT</strain>
    </source>
</reference>
<keyword evidence="2" id="KW-1185">Reference proteome</keyword>
<gene>
    <name evidence="1" type="ORF">Poli38472_002649</name>
</gene>
<accession>A0A8K1CIR6</accession>
<sequence length="191" mass="22231">MPAQERSMGLQPLQLVPLMPDAYTERAQAMSTLRRIGRLEISNQASTDSHQRRYVINISWKLSQSHIPTNLRVNGPPDVRVEREYAEFIQLRKSLLKRIDEIHRMMPCALCRRVMECCVLDESQSLFMLKLMYKDISICNMVNQFVKCLLKEILQSKTRSTRRCLLEKEVPLKLKAFLLPVLETDVGPENE</sequence>
<evidence type="ECO:0000313" key="2">
    <source>
        <dbReference type="Proteomes" id="UP000794436"/>
    </source>
</evidence>
<proteinExistence type="predicted"/>
<evidence type="ECO:0008006" key="3">
    <source>
        <dbReference type="Google" id="ProtNLM"/>
    </source>
</evidence>
<dbReference type="AlphaFoldDB" id="A0A8K1CIR6"/>
<evidence type="ECO:0000313" key="1">
    <source>
        <dbReference type="EMBL" id="TMW63708.1"/>
    </source>
</evidence>
<dbReference type="OrthoDB" id="113054at2759"/>
<organism evidence="1 2">
    <name type="scientific">Pythium oligandrum</name>
    <name type="common">Mycoparasitic fungus</name>
    <dbReference type="NCBI Taxonomy" id="41045"/>
    <lineage>
        <taxon>Eukaryota</taxon>
        <taxon>Sar</taxon>
        <taxon>Stramenopiles</taxon>
        <taxon>Oomycota</taxon>
        <taxon>Peronosporomycetes</taxon>
        <taxon>Pythiales</taxon>
        <taxon>Pythiaceae</taxon>
        <taxon>Pythium</taxon>
    </lineage>
</organism>